<dbReference type="AlphaFoldDB" id="A0A0M8MV70"/>
<reference evidence="2 3" key="1">
    <citation type="submission" date="2015-07" db="EMBL/GenBank/DDBJ databases">
        <title>The genome of the fungus Escovopsis weberi, a specialized disease agent of ant agriculture.</title>
        <authorList>
            <person name="de Man T.J."/>
            <person name="Stajich J.E."/>
            <person name="Kubicek C.P."/>
            <person name="Chenthamara K."/>
            <person name="Atanasova L."/>
            <person name="Druzhinina I.S."/>
            <person name="Birnbaum S."/>
            <person name="Barribeau S.M."/>
            <person name="Teiling C."/>
            <person name="Suen G."/>
            <person name="Currie C."/>
            <person name="Gerardo N.M."/>
        </authorList>
    </citation>
    <scope>NUCLEOTIDE SEQUENCE [LARGE SCALE GENOMIC DNA]</scope>
</reference>
<comment type="caution">
    <text evidence="2">The sequence shown here is derived from an EMBL/GenBank/DDBJ whole genome shotgun (WGS) entry which is preliminary data.</text>
</comment>
<evidence type="ECO:0000256" key="1">
    <source>
        <dbReference type="SAM" id="MobiDB-lite"/>
    </source>
</evidence>
<dbReference type="Proteomes" id="UP000053831">
    <property type="component" value="Unassembled WGS sequence"/>
</dbReference>
<protein>
    <submittedName>
        <fullName evidence="2">Uncharacterized protein</fullName>
    </submittedName>
</protein>
<feature type="compositionally biased region" description="Basic and acidic residues" evidence="1">
    <location>
        <begin position="111"/>
        <end position="129"/>
    </location>
</feature>
<feature type="region of interest" description="Disordered" evidence="1">
    <location>
        <begin position="105"/>
        <end position="144"/>
    </location>
</feature>
<evidence type="ECO:0000313" key="2">
    <source>
        <dbReference type="EMBL" id="KOS19228.1"/>
    </source>
</evidence>
<feature type="compositionally biased region" description="Acidic residues" evidence="1">
    <location>
        <begin position="130"/>
        <end position="144"/>
    </location>
</feature>
<name>A0A0M8MV70_ESCWE</name>
<sequence>MDESLYTGEPCATFNGLMESPSGLDWNGFVMQGYDTTSPPTPDTFLTAMTTTQLPQPAITEAYYQTPDEPEDDGEILVGMGLYDDKREEDPQLNNYRYTVSSLLGTTFRPQEPRGKGLKLEETWEPPKSDDEEEEEDEDDESED</sequence>
<dbReference type="EMBL" id="LGSR01000020">
    <property type="protein sequence ID" value="KOS19228.1"/>
    <property type="molecule type" value="Genomic_DNA"/>
</dbReference>
<accession>A0A0M8MV70</accession>
<keyword evidence="3" id="KW-1185">Reference proteome</keyword>
<dbReference type="OrthoDB" id="5378435at2759"/>
<gene>
    <name evidence="2" type="ORF">ESCO_000460</name>
</gene>
<evidence type="ECO:0000313" key="3">
    <source>
        <dbReference type="Proteomes" id="UP000053831"/>
    </source>
</evidence>
<dbReference type="STRING" id="150374.A0A0M8MV70"/>
<organism evidence="2 3">
    <name type="scientific">Escovopsis weberi</name>
    <dbReference type="NCBI Taxonomy" id="150374"/>
    <lineage>
        <taxon>Eukaryota</taxon>
        <taxon>Fungi</taxon>
        <taxon>Dikarya</taxon>
        <taxon>Ascomycota</taxon>
        <taxon>Pezizomycotina</taxon>
        <taxon>Sordariomycetes</taxon>
        <taxon>Hypocreomycetidae</taxon>
        <taxon>Hypocreales</taxon>
        <taxon>Hypocreaceae</taxon>
        <taxon>Escovopsis</taxon>
    </lineage>
</organism>
<proteinExistence type="predicted"/>